<dbReference type="InterPro" id="IPR001841">
    <property type="entry name" value="Znf_RING"/>
</dbReference>
<dbReference type="Pfam" id="PF13445">
    <property type="entry name" value="zf-RING_UBOX"/>
    <property type="match status" value="1"/>
</dbReference>
<keyword evidence="1" id="KW-0479">Metal-binding</keyword>
<dbReference type="AlphaFoldDB" id="A0A0D2NWL3"/>
<evidence type="ECO:0000256" key="2">
    <source>
        <dbReference type="ARBA" id="ARBA00022771"/>
    </source>
</evidence>
<keyword evidence="8" id="KW-1185">Reference proteome</keyword>
<reference evidence="8" key="1">
    <citation type="submission" date="2014-04" db="EMBL/GenBank/DDBJ databases">
        <title>Evolutionary Origins and Diversification of the Mycorrhizal Mutualists.</title>
        <authorList>
            <consortium name="DOE Joint Genome Institute"/>
            <consortium name="Mycorrhizal Genomics Consortium"/>
            <person name="Kohler A."/>
            <person name="Kuo A."/>
            <person name="Nagy L.G."/>
            <person name="Floudas D."/>
            <person name="Copeland A."/>
            <person name="Barry K.W."/>
            <person name="Cichocki N."/>
            <person name="Veneault-Fourrey C."/>
            <person name="LaButti K."/>
            <person name="Lindquist E.A."/>
            <person name="Lipzen A."/>
            <person name="Lundell T."/>
            <person name="Morin E."/>
            <person name="Murat C."/>
            <person name="Riley R."/>
            <person name="Ohm R."/>
            <person name="Sun H."/>
            <person name="Tunlid A."/>
            <person name="Henrissat B."/>
            <person name="Grigoriev I.V."/>
            <person name="Hibbett D.S."/>
            <person name="Martin F."/>
        </authorList>
    </citation>
    <scope>NUCLEOTIDE SEQUENCE [LARGE SCALE GENOMIC DNA]</scope>
    <source>
        <strain evidence="8">FD-334 SS-4</strain>
    </source>
</reference>
<evidence type="ECO:0000313" key="7">
    <source>
        <dbReference type="EMBL" id="KJA20886.1"/>
    </source>
</evidence>
<name>A0A0D2NWL3_HYPSF</name>
<dbReference type="EMBL" id="KN817563">
    <property type="protein sequence ID" value="KJA20886.1"/>
    <property type="molecule type" value="Genomic_DNA"/>
</dbReference>
<accession>A0A0D2NWL3</accession>
<evidence type="ECO:0000256" key="1">
    <source>
        <dbReference type="ARBA" id="ARBA00022723"/>
    </source>
</evidence>
<feature type="region of interest" description="Disordered" evidence="5">
    <location>
        <begin position="89"/>
        <end position="109"/>
    </location>
</feature>
<evidence type="ECO:0000259" key="6">
    <source>
        <dbReference type="PROSITE" id="PS50089"/>
    </source>
</evidence>
<dbReference type="GO" id="GO:0008270">
    <property type="term" value="F:zinc ion binding"/>
    <property type="evidence" value="ECO:0007669"/>
    <property type="project" value="UniProtKB-KW"/>
</dbReference>
<protein>
    <recommendedName>
        <fullName evidence="6">RING-type domain-containing protein</fullName>
    </recommendedName>
</protein>
<proteinExistence type="predicted"/>
<dbReference type="Proteomes" id="UP000054270">
    <property type="component" value="Unassembled WGS sequence"/>
</dbReference>
<evidence type="ECO:0000256" key="3">
    <source>
        <dbReference type="ARBA" id="ARBA00022833"/>
    </source>
</evidence>
<dbReference type="Gene3D" id="3.30.40.10">
    <property type="entry name" value="Zinc/RING finger domain, C3HC4 (zinc finger)"/>
    <property type="match status" value="1"/>
</dbReference>
<evidence type="ECO:0000313" key="8">
    <source>
        <dbReference type="Proteomes" id="UP000054270"/>
    </source>
</evidence>
<dbReference type="SUPFAM" id="SSF57850">
    <property type="entry name" value="RING/U-box"/>
    <property type="match status" value="1"/>
</dbReference>
<keyword evidence="3" id="KW-0862">Zinc</keyword>
<dbReference type="InterPro" id="IPR013083">
    <property type="entry name" value="Znf_RING/FYVE/PHD"/>
</dbReference>
<evidence type="ECO:0000256" key="5">
    <source>
        <dbReference type="SAM" id="MobiDB-lite"/>
    </source>
</evidence>
<dbReference type="OrthoDB" id="654191at2759"/>
<organism evidence="7 8">
    <name type="scientific">Hypholoma sublateritium (strain FD-334 SS-4)</name>
    <dbReference type="NCBI Taxonomy" id="945553"/>
    <lineage>
        <taxon>Eukaryota</taxon>
        <taxon>Fungi</taxon>
        <taxon>Dikarya</taxon>
        <taxon>Basidiomycota</taxon>
        <taxon>Agaricomycotina</taxon>
        <taxon>Agaricomycetes</taxon>
        <taxon>Agaricomycetidae</taxon>
        <taxon>Agaricales</taxon>
        <taxon>Agaricineae</taxon>
        <taxon>Strophariaceae</taxon>
        <taxon>Hypholoma</taxon>
    </lineage>
</organism>
<gene>
    <name evidence="7" type="ORF">HYPSUDRAFT_42705</name>
</gene>
<dbReference type="SMART" id="SM00184">
    <property type="entry name" value="RING"/>
    <property type="match status" value="1"/>
</dbReference>
<sequence length="210" mass="24405">MNCPICLENFKDAAFSLVCGHLLDEPCVTALKNQRNDRYIVCPICRSRCPADLSAGGIRKIYIGGNAPNAPNRYEYRNNEPLEAELEEYYEEPSEYLEDCDEPEPLDEDSLEFDQEPLEHLEDPDELDEPLYEDFGEYDDEPFSGEVEVLNDAPVVEELEEFYDHSYEEDPEIAAYHEEQLYSDSYDVEDHEDDEDELLIQALSMQEYDE</sequence>
<evidence type="ECO:0000256" key="4">
    <source>
        <dbReference type="PROSITE-ProRule" id="PRU00175"/>
    </source>
</evidence>
<dbReference type="PROSITE" id="PS50089">
    <property type="entry name" value="ZF_RING_2"/>
    <property type="match status" value="1"/>
</dbReference>
<feature type="domain" description="RING-type" evidence="6">
    <location>
        <begin position="3"/>
        <end position="46"/>
    </location>
</feature>
<dbReference type="InterPro" id="IPR027370">
    <property type="entry name" value="Znf-RING_euk"/>
</dbReference>
<feature type="region of interest" description="Disordered" evidence="5">
    <location>
        <begin position="121"/>
        <end position="142"/>
    </location>
</feature>
<keyword evidence="2 4" id="KW-0863">Zinc-finger</keyword>